<dbReference type="InterPro" id="IPR025196">
    <property type="entry name" value="DUF4126"/>
</dbReference>
<dbReference type="Pfam" id="PF13548">
    <property type="entry name" value="DUF4126"/>
    <property type="match status" value="1"/>
</dbReference>
<feature type="transmembrane region" description="Helical" evidence="1">
    <location>
        <begin position="176"/>
        <end position="198"/>
    </location>
</feature>
<evidence type="ECO:0000259" key="2">
    <source>
        <dbReference type="Pfam" id="PF13548"/>
    </source>
</evidence>
<feature type="transmembrane region" description="Helical" evidence="1">
    <location>
        <begin position="67"/>
        <end position="86"/>
    </location>
</feature>
<feature type="transmembrane region" description="Helical" evidence="1">
    <location>
        <begin position="93"/>
        <end position="114"/>
    </location>
</feature>
<sequence>MPTPTLVAAFPSLPFPNMDWNLIIDLCIGIGLSAAAGFRLLVPFLVLSMAALFGHFPVAPDLQWVDSFPALLTLGVAVLVEVIAYFVPWLDTLLDLVAFPASIIAGTLLTAAFSSGLDPFLRWSLAILAGGGAAGAMRGLSGFSRQLTTIFTGGLANFLITSLEILIAVVLSVLAIALPGAAIGFLLGLLGLLGRLWLRVRTGLLGQPVAESPAPAAAAPPPPSPPV</sequence>
<keyword evidence="1" id="KW-0812">Transmembrane</keyword>
<dbReference type="RefSeq" id="WP_172355105.1">
    <property type="nucleotide sequence ID" value="NZ_CP053661.1"/>
</dbReference>
<dbReference type="KEGG" id="theu:HPC62_09395"/>
<evidence type="ECO:0000256" key="1">
    <source>
        <dbReference type="SAM" id="Phobius"/>
    </source>
</evidence>
<feature type="transmembrane region" description="Helical" evidence="1">
    <location>
        <begin position="22"/>
        <end position="47"/>
    </location>
</feature>
<dbReference type="Proteomes" id="UP000505210">
    <property type="component" value="Chromosome"/>
</dbReference>
<name>A0A6M8BBZ9_9CYAN</name>
<organism evidence="3 4">
    <name type="scientific">Thermoleptolyngbya sichuanensis A183</name>
    <dbReference type="NCBI Taxonomy" id="2737172"/>
    <lineage>
        <taxon>Bacteria</taxon>
        <taxon>Bacillati</taxon>
        <taxon>Cyanobacteriota</taxon>
        <taxon>Cyanophyceae</taxon>
        <taxon>Oculatellales</taxon>
        <taxon>Oculatellaceae</taxon>
        <taxon>Thermoleptolyngbya</taxon>
        <taxon>Thermoleptolyngbya sichuanensis</taxon>
    </lineage>
</organism>
<feature type="transmembrane region" description="Helical" evidence="1">
    <location>
        <begin position="120"/>
        <end position="140"/>
    </location>
</feature>
<protein>
    <submittedName>
        <fullName evidence="3">DUF4126 domain-containing protein</fullName>
    </submittedName>
</protein>
<proteinExistence type="predicted"/>
<keyword evidence="1" id="KW-1133">Transmembrane helix</keyword>
<evidence type="ECO:0000313" key="3">
    <source>
        <dbReference type="EMBL" id="QKD82367.1"/>
    </source>
</evidence>
<keyword evidence="4" id="KW-1185">Reference proteome</keyword>
<dbReference type="EMBL" id="CP053661">
    <property type="protein sequence ID" value="QKD82367.1"/>
    <property type="molecule type" value="Genomic_DNA"/>
</dbReference>
<gene>
    <name evidence="3" type="ORF">HPC62_09395</name>
</gene>
<reference evidence="3 4" key="1">
    <citation type="submission" date="2020-05" db="EMBL/GenBank/DDBJ databases">
        <title>Complete genome sequence of of a novel Thermoleptolyngbya strain isolated from hot springs of Ganzi, Sichuan China.</title>
        <authorList>
            <person name="Tang J."/>
            <person name="Daroch M."/>
            <person name="Li L."/>
            <person name="Waleron K."/>
            <person name="Waleron M."/>
            <person name="Waleron M."/>
        </authorList>
    </citation>
    <scope>NUCLEOTIDE SEQUENCE [LARGE SCALE GENOMIC DNA]</scope>
    <source>
        <strain evidence="3 4">PKUAC-SCTA183</strain>
    </source>
</reference>
<evidence type="ECO:0000313" key="4">
    <source>
        <dbReference type="Proteomes" id="UP000505210"/>
    </source>
</evidence>
<feature type="transmembrane region" description="Helical" evidence="1">
    <location>
        <begin position="147"/>
        <end position="170"/>
    </location>
</feature>
<keyword evidence="1" id="KW-0472">Membrane</keyword>
<feature type="domain" description="DUF4126" evidence="2">
    <location>
        <begin position="26"/>
        <end position="197"/>
    </location>
</feature>
<dbReference type="AlphaFoldDB" id="A0A6M8BBZ9"/>
<accession>A0A6M8BBZ9</accession>